<dbReference type="Proteomes" id="UP001500467">
    <property type="component" value="Unassembled WGS sequence"/>
</dbReference>
<keyword evidence="3 6" id="KW-0812">Transmembrane</keyword>
<keyword evidence="4 6" id="KW-1133">Transmembrane helix</keyword>
<feature type="transmembrane region" description="Helical" evidence="6">
    <location>
        <begin position="133"/>
        <end position="154"/>
    </location>
</feature>
<feature type="transmembrane region" description="Helical" evidence="6">
    <location>
        <begin position="43"/>
        <end position="65"/>
    </location>
</feature>
<feature type="transmembrane region" description="Helical" evidence="6">
    <location>
        <begin position="368"/>
        <end position="386"/>
    </location>
</feature>
<feature type="transmembrane region" description="Helical" evidence="6">
    <location>
        <begin position="77"/>
        <end position="96"/>
    </location>
</feature>
<evidence type="ECO:0000256" key="1">
    <source>
        <dbReference type="ARBA" id="ARBA00004651"/>
    </source>
</evidence>
<dbReference type="PANTHER" id="PTHR43124">
    <property type="entry name" value="PURINE EFFLUX PUMP PBUE"/>
    <property type="match status" value="1"/>
</dbReference>
<evidence type="ECO:0000256" key="5">
    <source>
        <dbReference type="ARBA" id="ARBA00023136"/>
    </source>
</evidence>
<feature type="transmembrane region" description="Helical" evidence="6">
    <location>
        <begin position="310"/>
        <end position="328"/>
    </location>
</feature>
<evidence type="ECO:0000256" key="6">
    <source>
        <dbReference type="SAM" id="Phobius"/>
    </source>
</evidence>
<keyword evidence="9" id="KW-1185">Reference proteome</keyword>
<feature type="transmembrane region" description="Helical" evidence="6">
    <location>
        <begin position="246"/>
        <end position="266"/>
    </location>
</feature>
<protein>
    <recommendedName>
        <fullName evidence="7">Major facilitator superfamily (MFS) profile domain-containing protein</fullName>
    </recommendedName>
</protein>
<dbReference type="InterPro" id="IPR011701">
    <property type="entry name" value="MFS"/>
</dbReference>
<dbReference type="SUPFAM" id="SSF103473">
    <property type="entry name" value="MFS general substrate transporter"/>
    <property type="match status" value="1"/>
</dbReference>
<feature type="transmembrane region" description="Helical" evidence="6">
    <location>
        <begin position="108"/>
        <end position="127"/>
    </location>
</feature>
<feature type="transmembrane region" description="Helical" evidence="6">
    <location>
        <begin position="278"/>
        <end position="298"/>
    </location>
</feature>
<evidence type="ECO:0000313" key="8">
    <source>
        <dbReference type="EMBL" id="GAA1206823.1"/>
    </source>
</evidence>
<dbReference type="PANTHER" id="PTHR43124:SF3">
    <property type="entry name" value="CHLORAMPHENICOL EFFLUX PUMP RV0191"/>
    <property type="match status" value="1"/>
</dbReference>
<dbReference type="Pfam" id="PF07690">
    <property type="entry name" value="MFS_1"/>
    <property type="match status" value="1"/>
</dbReference>
<feature type="transmembrane region" description="Helical" evidence="6">
    <location>
        <begin position="334"/>
        <end position="356"/>
    </location>
</feature>
<evidence type="ECO:0000313" key="9">
    <source>
        <dbReference type="Proteomes" id="UP001500467"/>
    </source>
</evidence>
<organism evidence="8 9">
    <name type="scientific">Prauserella alba</name>
    <dbReference type="NCBI Taxonomy" id="176898"/>
    <lineage>
        <taxon>Bacteria</taxon>
        <taxon>Bacillati</taxon>
        <taxon>Actinomycetota</taxon>
        <taxon>Actinomycetes</taxon>
        <taxon>Pseudonocardiales</taxon>
        <taxon>Pseudonocardiaceae</taxon>
        <taxon>Prauserella</taxon>
    </lineage>
</organism>
<feature type="transmembrane region" description="Helical" evidence="6">
    <location>
        <begin position="195"/>
        <end position="215"/>
    </location>
</feature>
<name>A0ABN1VDL2_9PSEU</name>
<dbReference type="Gene3D" id="1.20.1250.20">
    <property type="entry name" value="MFS general substrate transporter like domains"/>
    <property type="match status" value="1"/>
</dbReference>
<dbReference type="RefSeq" id="WP_253858556.1">
    <property type="nucleotide sequence ID" value="NZ_BAAALM010000008.1"/>
</dbReference>
<keyword evidence="2" id="KW-1003">Cell membrane</keyword>
<feature type="transmembrane region" description="Helical" evidence="6">
    <location>
        <begin position="392"/>
        <end position="412"/>
    </location>
</feature>
<accession>A0ABN1VDL2</accession>
<evidence type="ECO:0000256" key="4">
    <source>
        <dbReference type="ARBA" id="ARBA00022989"/>
    </source>
</evidence>
<sequence>MPSSESTTSGAAMSHVGASGAAASGVVASGGPAASWASFARTLVTLVSSAVVGVGQAYAVIPLLPAIAGDFGTSTSAATWMVTAFSLSFAVSFLAAGPLADRFGPRRVILSGLAAVAVTTVAVPLASSLATGVALRCVQGAAAAMLVPTGFAYVTSQLDPARRPVAFSALSSAGLASAVVLQVVAQALAPLGWRTVFLVSGAALGVVLVVAVRLLRPDDHGSASRADSVFAAVAAVPRLLARPRLLGLYLATAALLGGFVVVYTAIELAGPAAVDSTGAMLALRASALPAVIAAPVLTRLTASLPLRLRATGFLGSAAVAALALPVAAGDVVALAAVLLVFVGAIALASPAVVGLIHARAGGAIGASTALYSASLFLGASVGPQVVAALDEFTPTLLATAGILAAATVLVWVSTRGD</sequence>
<dbReference type="InterPro" id="IPR036259">
    <property type="entry name" value="MFS_trans_sf"/>
</dbReference>
<reference evidence="8 9" key="1">
    <citation type="journal article" date="2019" name="Int. J. Syst. Evol. Microbiol.">
        <title>The Global Catalogue of Microorganisms (GCM) 10K type strain sequencing project: providing services to taxonomists for standard genome sequencing and annotation.</title>
        <authorList>
            <consortium name="The Broad Institute Genomics Platform"/>
            <consortium name="The Broad Institute Genome Sequencing Center for Infectious Disease"/>
            <person name="Wu L."/>
            <person name="Ma J."/>
        </authorList>
    </citation>
    <scope>NUCLEOTIDE SEQUENCE [LARGE SCALE GENOMIC DNA]</scope>
    <source>
        <strain evidence="8 9">JCM 13022</strain>
    </source>
</reference>
<comment type="subcellular location">
    <subcellularLocation>
        <location evidence="1">Cell membrane</location>
        <topology evidence="1">Multi-pass membrane protein</topology>
    </subcellularLocation>
</comment>
<keyword evidence="5 6" id="KW-0472">Membrane</keyword>
<proteinExistence type="predicted"/>
<dbReference type="PROSITE" id="PS50850">
    <property type="entry name" value="MFS"/>
    <property type="match status" value="1"/>
</dbReference>
<feature type="domain" description="Major facilitator superfamily (MFS) profile" evidence="7">
    <location>
        <begin position="41"/>
        <end position="417"/>
    </location>
</feature>
<evidence type="ECO:0000259" key="7">
    <source>
        <dbReference type="PROSITE" id="PS50850"/>
    </source>
</evidence>
<dbReference type="EMBL" id="BAAALM010000008">
    <property type="protein sequence ID" value="GAA1206823.1"/>
    <property type="molecule type" value="Genomic_DNA"/>
</dbReference>
<dbReference type="InterPro" id="IPR050189">
    <property type="entry name" value="MFS_Efflux_Transporters"/>
</dbReference>
<feature type="transmembrane region" description="Helical" evidence="6">
    <location>
        <begin position="12"/>
        <end position="31"/>
    </location>
</feature>
<evidence type="ECO:0000256" key="3">
    <source>
        <dbReference type="ARBA" id="ARBA00022692"/>
    </source>
</evidence>
<feature type="transmembrane region" description="Helical" evidence="6">
    <location>
        <begin position="166"/>
        <end position="189"/>
    </location>
</feature>
<gene>
    <name evidence="8" type="ORF">GCM10009675_27530</name>
</gene>
<dbReference type="InterPro" id="IPR020846">
    <property type="entry name" value="MFS_dom"/>
</dbReference>
<evidence type="ECO:0000256" key="2">
    <source>
        <dbReference type="ARBA" id="ARBA00022475"/>
    </source>
</evidence>
<comment type="caution">
    <text evidence="8">The sequence shown here is derived from an EMBL/GenBank/DDBJ whole genome shotgun (WGS) entry which is preliminary data.</text>
</comment>